<reference evidence="1 3" key="1">
    <citation type="journal article" date="2008" name="Science">
        <title>The Physcomitrella genome reveals evolutionary insights into the conquest of land by plants.</title>
        <authorList>
            <person name="Rensing S."/>
            <person name="Lang D."/>
            <person name="Zimmer A."/>
            <person name="Terry A."/>
            <person name="Salamov A."/>
            <person name="Shapiro H."/>
            <person name="Nishiyama T."/>
            <person name="Perroud P.-F."/>
            <person name="Lindquist E."/>
            <person name="Kamisugi Y."/>
            <person name="Tanahashi T."/>
            <person name="Sakakibara K."/>
            <person name="Fujita T."/>
            <person name="Oishi K."/>
            <person name="Shin-I T."/>
            <person name="Kuroki Y."/>
            <person name="Toyoda A."/>
            <person name="Suzuki Y."/>
            <person name="Hashimoto A."/>
            <person name="Yamaguchi K."/>
            <person name="Sugano A."/>
            <person name="Kohara Y."/>
            <person name="Fujiyama A."/>
            <person name="Anterola A."/>
            <person name="Aoki S."/>
            <person name="Ashton N."/>
            <person name="Barbazuk W.B."/>
            <person name="Barker E."/>
            <person name="Bennetzen J."/>
            <person name="Bezanilla M."/>
            <person name="Blankenship R."/>
            <person name="Cho S.H."/>
            <person name="Dutcher S."/>
            <person name="Estelle M."/>
            <person name="Fawcett J.A."/>
            <person name="Gundlach H."/>
            <person name="Hanada K."/>
            <person name="Heyl A."/>
            <person name="Hicks K.A."/>
            <person name="Hugh J."/>
            <person name="Lohr M."/>
            <person name="Mayer K."/>
            <person name="Melkozernov A."/>
            <person name="Murata T."/>
            <person name="Nelson D."/>
            <person name="Pils B."/>
            <person name="Prigge M."/>
            <person name="Reiss B."/>
            <person name="Renner T."/>
            <person name="Rombauts S."/>
            <person name="Rushton P."/>
            <person name="Sanderfoot A."/>
            <person name="Schween G."/>
            <person name="Shiu S.-H."/>
            <person name="Stueber K."/>
            <person name="Theodoulou F.L."/>
            <person name="Tu H."/>
            <person name="Van de Peer Y."/>
            <person name="Verrier P.J."/>
            <person name="Waters E."/>
            <person name="Wood A."/>
            <person name="Yang L."/>
            <person name="Cove D."/>
            <person name="Cuming A."/>
            <person name="Hasebe M."/>
            <person name="Lucas S."/>
            <person name="Mishler D.B."/>
            <person name="Reski R."/>
            <person name="Grigoriev I."/>
            <person name="Quatrano R.S."/>
            <person name="Boore J.L."/>
        </authorList>
    </citation>
    <scope>NUCLEOTIDE SEQUENCE [LARGE SCALE GENOMIC DNA]</scope>
    <source>
        <strain evidence="2 3">cv. Gransden 2004</strain>
    </source>
</reference>
<evidence type="ECO:0000313" key="3">
    <source>
        <dbReference type="Proteomes" id="UP000006727"/>
    </source>
</evidence>
<gene>
    <name evidence="1" type="ORF">PHYPA_000398</name>
</gene>
<dbReference type="EMBL" id="ABEU02000001">
    <property type="protein sequence ID" value="PNR61974.1"/>
    <property type="molecule type" value="Genomic_DNA"/>
</dbReference>
<protein>
    <submittedName>
        <fullName evidence="1 2">Uncharacterized protein</fullName>
    </submittedName>
</protein>
<proteinExistence type="predicted"/>
<dbReference type="InParanoid" id="A0A2K1L7J7"/>
<reference evidence="2" key="3">
    <citation type="submission" date="2020-12" db="UniProtKB">
        <authorList>
            <consortium name="EnsemblPlants"/>
        </authorList>
    </citation>
    <scope>IDENTIFICATION</scope>
</reference>
<sequence>MFCFCLDGSALCQFNLKCTNGNGMPFYMDSLAKNFVEMVNLLGRQSHSHRLYCGE</sequence>
<dbReference type="AlphaFoldDB" id="A0A2K1L7J7"/>
<dbReference type="Proteomes" id="UP000006727">
    <property type="component" value="Chromosome 1"/>
</dbReference>
<keyword evidence="3" id="KW-1185">Reference proteome</keyword>
<reference evidence="1 3" key="2">
    <citation type="journal article" date="2018" name="Plant J.">
        <title>The Physcomitrella patens chromosome-scale assembly reveals moss genome structure and evolution.</title>
        <authorList>
            <person name="Lang D."/>
            <person name="Ullrich K.K."/>
            <person name="Murat F."/>
            <person name="Fuchs J."/>
            <person name="Jenkins J."/>
            <person name="Haas F.B."/>
            <person name="Piednoel M."/>
            <person name="Gundlach H."/>
            <person name="Van Bel M."/>
            <person name="Meyberg R."/>
            <person name="Vives C."/>
            <person name="Morata J."/>
            <person name="Symeonidi A."/>
            <person name="Hiss M."/>
            <person name="Muchero W."/>
            <person name="Kamisugi Y."/>
            <person name="Saleh O."/>
            <person name="Blanc G."/>
            <person name="Decker E.L."/>
            <person name="van Gessel N."/>
            <person name="Grimwood J."/>
            <person name="Hayes R.D."/>
            <person name="Graham S.W."/>
            <person name="Gunter L.E."/>
            <person name="McDaniel S.F."/>
            <person name="Hoernstein S.N.W."/>
            <person name="Larsson A."/>
            <person name="Li F.W."/>
            <person name="Perroud P.F."/>
            <person name="Phillips J."/>
            <person name="Ranjan P."/>
            <person name="Rokshar D.S."/>
            <person name="Rothfels C.J."/>
            <person name="Schneider L."/>
            <person name="Shu S."/>
            <person name="Stevenson D.W."/>
            <person name="Thummler F."/>
            <person name="Tillich M."/>
            <person name="Villarreal Aguilar J.C."/>
            <person name="Widiez T."/>
            <person name="Wong G.K."/>
            <person name="Wymore A."/>
            <person name="Zhang Y."/>
            <person name="Zimmer A.D."/>
            <person name="Quatrano R.S."/>
            <person name="Mayer K.F.X."/>
            <person name="Goodstein D."/>
            <person name="Casacuberta J.M."/>
            <person name="Vandepoele K."/>
            <person name="Reski R."/>
            <person name="Cuming A.C."/>
            <person name="Tuskan G.A."/>
            <person name="Maumus F."/>
            <person name="Salse J."/>
            <person name="Schmutz J."/>
            <person name="Rensing S.A."/>
        </authorList>
    </citation>
    <scope>NUCLEOTIDE SEQUENCE [LARGE SCALE GENOMIC DNA]</scope>
    <source>
        <strain evidence="2 3">cv. Gransden 2004</strain>
    </source>
</reference>
<dbReference type="Gramene" id="Pp3c1_8540V3.1">
    <property type="protein sequence ID" value="Pp3c1_8540V3.1"/>
    <property type="gene ID" value="Pp3c1_8540"/>
</dbReference>
<evidence type="ECO:0000313" key="2">
    <source>
        <dbReference type="EnsemblPlants" id="Pp3c1_8540V3.1"/>
    </source>
</evidence>
<dbReference type="EnsemblPlants" id="Pp3c1_8540V3.1">
    <property type="protein sequence ID" value="Pp3c1_8540V3.1"/>
    <property type="gene ID" value="Pp3c1_8540"/>
</dbReference>
<organism evidence="1">
    <name type="scientific">Physcomitrium patens</name>
    <name type="common">Spreading-leaved earth moss</name>
    <name type="synonym">Physcomitrella patens</name>
    <dbReference type="NCBI Taxonomy" id="3218"/>
    <lineage>
        <taxon>Eukaryota</taxon>
        <taxon>Viridiplantae</taxon>
        <taxon>Streptophyta</taxon>
        <taxon>Embryophyta</taxon>
        <taxon>Bryophyta</taxon>
        <taxon>Bryophytina</taxon>
        <taxon>Bryopsida</taxon>
        <taxon>Funariidae</taxon>
        <taxon>Funariales</taxon>
        <taxon>Funariaceae</taxon>
        <taxon>Physcomitrium</taxon>
    </lineage>
</organism>
<name>A0A2K1L7J7_PHYPA</name>
<accession>A0A2K1L7J7</accession>
<evidence type="ECO:0000313" key="1">
    <source>
        <dbReference type="EMBL" id="PNR61974.1"/>
    </source>
</evidence>